<gene>
    <name evidence="1" type="ORF">ACI1P1_27940</name>
</gene>
<organism evidence="1 2">
    <name type="scientific">Paenibacillus mesotrionivorans</name>
    <dbReference type="NCBI Taxonomy" id="3160968"/>
    <lineage>
        <taxon>Bacteria</taxon>
        <taxon>Bacillati</taxon>
        <taxon>Bacillota</taxon>
        <taxon>Bacilli</taxon>
        <taxon>Bacillales</taxon>
        <taxon>Paenibacillaceae</taxon>
        <taxon>Paenibacillus</taxon>
    </lineage>
</organism>
<name>A0ACC7P4Z4_9BACL</name>
<keyword evidence="2" id="KW-1185">Reference proteome</keyword>
<proteinExistence type="predicted"/>
<evidence type="ECO:0000313" key="2">
    <source>
        <dbReference type="Proteomes" id="UP001631969"/>
    </source>
</evidence>
<reference evidence="1" key="1">
    <citation type="submission" date="2024-12" db="EMBL/GenBank/DDBJ databases">
        <authorList>
            <person name="Wu N."/>
        </authorList>
    </citation>
    <scope>NUCLEOTIDE SEQUENCE</scope>
    <source>
        <strain evidence="1">P15</strain>
    </source>
</reference>
<dbReference type="Proteomes" id="UP001631969">
    <property type="component" value="Unassembled WGS sequence"/>
</dbReference>
<sequence length="1093" mass="117472">MQHQNHTPPLSSLKRLTVKATLAAALLSSAFTGIAAAEDNPTPAPAAGSTAPYFTDISGSYAQKEILALAQAGILSGYEEGHFFPERPITRAELAKVLVLATGRSESSSPTGFADVPADSWYRRYVAALVEAGITEGSSASGFSPDAYVTREELVVFFTRAMGLDSQAAVFPADAGFTDFPQVADWAKPSVALAYKIGFVNGLDNEGGALKFAPRERAERQALALLAYSCWTRQTEFTAKAEDLLGLTPAPSSLPAPAPTGKPPSLSSPGQLFRVIKAAAYDRTTVLVTLDKAIENEADVRAFSFPGGLDVKRTAVKAGTPTVVLTTGQQTPGEDYRLYYDEGNTFTDITGSADYLTGIDGDRTGIFKLSQADAVYGPLAGTAVIQGDLYIDAPRVKLRNVKVTGKLVITEQTGSEPVYLENVQVEGETLVLGSGKGGIHLTGTLLHSLTVNNLREVTDIVAGQGTRVLQTTLASSAVVNQLRTREPVPVFEQVVIPPEAPAQSYVSLQGRFNTVDVHSPVFLQAPEGSIGKLNLPASSKPVVQTDMNLPILEKAVMSNGKVELQFSRKPETSSISDFDIEATVGEKPVSLDGWTYEAQSGTLLFPALAVDSTELLKVSIRAKNGVFAGHLHTVLSGISGRISNKSGLPVGGIRIVFRPKTADAKSGGPSWETVTDQNGHYSIRLSPGSYIGEIIGDSFLRTQLEGVAASAAWTPNVDALAIETLKDNEFRMVLSWGLQPRDLDAHLLGPDRTGRGNDLHSWYKDEFRRNGSPSNVELDRDDPNSPGMETITVRKPANGHYVFYAHQYSGVPLSPDGSLATVRVYQGSNPEPLYTYSMPLAPGGKEYWVVFQMTVKNEDISFTARNEFTDSDPWNNVGKLGNNTEIRSRVYPINNGIRWIEKIPQGTTVEAFKQTLSTIDPAAHLEVYEQDRTTVRTGIVQKFDIVVITGANGLARRELEVRTEDTPPAAGPEVTIAALYASSDNTVTGAVYSQQNGSQPNSSVNPLHIPSSAPHLLVQFNQELSPDQEGLQVYVNDSLLPSGSVQVLPDRILALNLSQVSSGREAVIKITHLKITGGQLKANPVTVYIYKES</sequence>
<comment type="caution">
    <text evidence="1">The sequence shown here is derived from an EMBL/GenBank/DDBJ whole genome shotgun (WGS) entry which is preliminary data.</text>
</comment>
<evidence type="ECO:0000313" key="1">
    <source>
        <dbReference type="EMBL" id="MFM9332134.1"/>
    </source>
</evidence>
<dbReference type="EMBL" id="JBJURJ010000026">
    <property type="protein sequence ID" value="MFM9332134.1"/>
    <property type="molecule type" value="Genomic_DNA"/>
</dbReference>
<accession>A0ACC7P4Z4</accession>
<protein>
    <submittedName>
        <fullName evidence="1">S-layer homology domain-containing protein</fullName>
    </submittedName>
</protein>